<keyword evidence="3" id="KW-1185">Reference proteome</keyword>
<organism evidence="2 3">
    <name type="scientific">Mycena metata</name>
    <dbReference type="NCBI Taxonomy" id="1033252"/>
    <lineage>
        <taxon>Eukaryota</taxon>
        <taxon>Fungi</taxon>
        <taxon>Dikarya</taxon>
        <taxon>Basidiomycota</taxon>
        <taxon>Agaricomycotina</taxon>
        <taxon>Agaricomycetes</taxon>
        <taxon>Agaricomycetidae</taxon>
        <taxon>Agaricales</taxon>
        <taxon>Marasmiineae</taxon>
        <taxon>Mycenaceae</taxon>
        <taxon>Mycena</taxon>
    </lineage>
</organism>
<evidence type="ECO:0000313" key="2">
    <source>
        <dbReference type="EMBL" id="KAJ7711454.1"/>
    </source>
</evidence>
<dbReference type="AlphaFoldDB" id="A0AAD7H4N3"/>
<reference evidence="2" key="1">
    <citation type="submission" date="2023-03" db="EMBL/GenBank/DDBJ databases">
        <title>Massive genome expansion in bonnet fungi (Mycena s.s.) driven by repeated elements and novel gene families across ecological guilds.</title>
        <authorList>
            <consortium name="Lawrence Berkeley National Laboratory"/>
            <person name="Harder C.B."/>
            <person name="Miyauchi S."/>
            <person name="Viragh M."/>
            <person name="Kuo A."/>
            <person name="Thoen E."/>
            <person name="Andreopoulos B."/>
            <person name="Lu D."/>
            <person name="Skrede I."/>
            <person name="Drula E."/>
            <person name="Henrissat B."/>
            <person name="Morin E."/>
            <person name="Kohler A."/>
            <person name="Barry K."/>
            <person name="LaButti K."/>
            <person name="Morin E."/>
            <person name="Salamov A."/>
            <person name="Lipzen A."/>
            <person name="Mereny Z."/>
            <person name="Hegedus B."/>
            <person name="Baldrian P."/>
            <person name="Stursova M."/>
            <person name="Weitz H."/>
            <person name="Taylor A."/>
            <person name="Grigoriev I.V."/>
            <person name="Nagy L.G."/>
            <person name="Martin F."/>
            <person name="Kauserud H."/>
        </authorList>
    </citation>
    <scope>NUCLEOTIDE SEQUENCE</scope>
    <source>
        <strain evidence="2">CBHHK182m</strain>
    </source>
</reference>
<dbReference type="EMBL" id="JARKIB010000396">
    <property type="protein sequence ID" value="KAJ7711454.1"/>
    <property type="molecule type" value="Genomic_DNA"/>
</dbReference>
<sequence length="518" mass="57305">MDGGGQEKEGANPSTPALASNVFNDQTSSSTHVIFGEFFEHIQLSLAQGSLSIVQSPQWDALTLTAGFSLQGFIQYCVIPSIGRSCAAFDLRDLIQFDVVELPEGLTQALKSMIIEHNLNLRHARPQFHPQHPNRLHLTRVILRVELDLDLGHLGMRSALVDFDLRVSLKWSRDRGSRANETWLKTLIYFGFRVSTPFKSLTSGGKYSCTCLQFKISEYISRSDASKALVAPQVIGPETQSWRTIRPLLIWNLWMAKNIQFYKQGEHSQALENVLEAAKDGRSRGQKDVSTYDCEVRILESRRNFNPTQRKPIHPGTPLLFSYVWNSFSGTGLEFVAVNQHLIENPVAVLGTDKSRSVHMHTHRFKASSSLYWIEDLICGFGSPRARRDQFLRDMRCGMELGKGKGWMGETRRGGKGKRCGGGTTRQHHARAECARSRVWAQLGPSTVACAGTGAHAQNAAGLPEHEFGAACNQRCGCDGERGSGEGGDEGKCGALDSTVCAAGAVWAWRDRVREGGE</sequence>
<proteinExistence type="predicted"/>
<accession>A0AAD7H4N3</accession>
<feature type="compositionally biased region" description="Basic and acidic residues" evidence="1">
    <location>
        <begin position="1"/>
        <end position="10"/>
    </location>
</feature>
<comment type="caution">
    <text evidence="2">The sequence shown here is derived from an EMBL/GenBank/DDBJ whole genome shotgun (WGS) entry which is preliminary data.</text>
</comment>
<evidence type="ECO:0000256" key="1">
    <source>
        <dbReference type="SAM" id="MobiDB-lite"/>
    </source>
</evidence>
<protein>
    <submittedName>
        <fullName evidence="2">Uncharacterized protein</fullName>
    </submittedName>
</protein>
<gene>
    <name evidence="2" type="ORF">B0H16DRAFT_1703488</name>
</gene>
<dbReference type="Proteomes" id="UP001215598">
    <property type="component" value="Unassembled WGS sequence"/>
</dbReference>
<feature type="region of interest" description="Disordered" evidence="1">
    <location>
        <begin position="1"/>
        <end position="21"/>
    </location>
</feature>
<evidence type="ECO:0000313" key="3">
    <source>
        <dbReference type="Proteomes" id="UP001215598"/>
    </source>
</evidence>
<name>A0AAD7H4N3_9AGAR</name>
<feature type="compositionally biased region" description="Polar residues" evidence="1">
    <location>
        <begin position="12"/>
        <end position="21"/>
    </location>
</feature>